<keyword evidence="3" id="KW-1185">Reference proteome</keyword>
<proteinExistence type="predicted"/>
<name>A0A0M0J774_9EUKA</name>
<dbReference type="EMBL" id="JWZX01003313">
    <property type="protein sequence ID" value="KOO22073.1"/>
    <property type="molecule type" value="Genomic_DNA"/>
</dbReference>
<comment type="caution">
    <text evidence="2">The sequence shown here is derived from an EMBL/GenBank/DDBJ whole genome shotgun (WGS) entry which is preliminary data.</text>
</comment>
<dbReference type="Proteomes" id="UP000037460">
    <property type="component" value="Unassembled WGS sequence"/>
</dbReference>
<evidence type="ECO:0000313" key="3">
    <source>
        <dbReference type="Proteomes" id="UP000037460"/>
    </source>
</evidence>
<evidence type="ECO:0000313" key="2">
    <source>
        <dbReference type="EMBL" id="KOO22073.1"/>
    </source>
</evidence>
<sequence length="354" mass="38317">MHDEEVRDNKPQKDAVGGARTPTVALGMARKAEQHRRVLRALLRAFDMDCGLLDSLPAVGDKNWLEIVSERLCTVVPAAAWRLYCEVEPTELEGATLLALVGARGGQPAEAPQPRVWQRHRDRGMLPMTASFLARLVVRPLNHVASFAIPNDAALEAIASVAPLIECGAGTGYWSALLQSRGVDCLAYDSQPPTPSFNNGFFDATYTEVKQGDGGELFAARAELAQRTLLLVWPNNPDPVDNPHLLRPGESQLQPLWDARSLGAFIAAGGATVVYVGERESELRLTAGSPPESGSSSSRAFQQLLAAHFELVRTVKTPTWPFNADDCTIWERRGGRGRHAPAAGFVVPAPVDCT</sequence>
<feature type="region of interest" description="Disordered" evidence="1">
    <location>
        <begin position="1"/>
        <end position="21"/>
    </location>
</feature>
<gene>
    <name evidence="2" type="ORF">Ctob_000577</name>
</gene>
<feature type="compositionally biased region" description="Basic and acidic residues" evidence="1">
    <location>
        <begin position="1"/>
        <end position="13"/>
    </location>
</feature>
<accession>A0A0M0J774</accession>
<dbReference type="AlphaFoldDB" id="A0A0M0J774"/>
<protein>
    <submittedName>
        <fullName evidence="2">Set domain protein</fullName>
    </submittedName>
</protein>
<dbReference type="OrthoDB" id="5411518at2759"/>
<dbReference type="PANTHER" id="PTHR39290:SF6">
    <property type="entry name" value="S-ADENOSYL-L-METHIONINE-DEPENDENT METHYLTRANSFERASES SUPERFAMILY PROTEIN"/>
    <property type="match status" value="1"/>
</dbReference>
<reference evidence="3" key="1">
    <citation type="journal article" date="2015" name="PLoS Genet.">
        <title>Genome Sequence and Transcriptome Analyses of Chrysochromulina tobin: Metabolic Tools for Enhanced Algal Fitness in the Prominent Order Prymnesiales (Haptophyceae).</title>
        <authorList>
            <person name="Hovde B.T."/>
            <person name="Deodato C.R."/>
            <person name="Hunsperger H.M."/>
            <person name="Ryken S.A."/>
            <person name="Yost W."/>
            <person name="Jha R.K."/>
            <person name="Patterson J."/>
            <person name="Monnat R.J. Jr."/>
            <person name="Barlow S.B."/>
            <person name="Starkenburg S.R."/>
            <person name="Cattolico R.A."/>
        </authorList>
    </citation>
    <scope>NUCLEOTIDE SEQUENCE</scope>
    <source>
        <strain evidence="3">CCMP291</strain>
    </source>
</reference>
<dbReference type="PANTHER" id="PTHR39290">
    <property type="entry name" value="C3H1-TYPE DOMAIN-CONTAINING PROTEIN-RELATED"/>
    <property type="match status" value="1"/>
</dbReference>
<evidence type="ECO:0000256" key="1">
    <source>
        <dbReference type="SAM" id="MobiDB-lite"/>
    </source>
</evidence>
<organism evidence="2 3">
    <name type="scientific">Chrysochromulina tobinii</name>
    <dbReference type="NCBI Taxonomy" id="1460289"/>
    <lineage>
        <taxon>Eukaryota</taxon>
        <taxon>Haptista</taxon>
        <taxon>Haptophyta</taxon>
        <taxon>Prymnesiophyceae</taxon>
        <taxon>Prymnesiales</taxon>
        <taxon>Chrysochromulinaceae</taxon>
        <taxon>Chrysochromulina</taxon>
    </lineage>
</organism>